<keyword evidence="1" id="KW-0677">Repeat</keyword>
<evidence type="ECO:0000313" key="3">
    <source>
        <dbReference type="RefSeq" id="XP_017683236.1"/>
    </source>
</evidence>
<dbReference type="SUPFAM" id="SSF52047">
    <property type="entry name" value="RNI-like"/>
    <property type="match status" value="1"/>
</dbReference>
<dbReference type="SMART" id="SM00368">
    <property type="entry name" value="LRR_RI"/>
    <property type="match status" value="9"/>
</dbReference>
<evidence type="ECO:0000256" key="1">
    <source>
        <dbReference type="ARBA" id="ARBA00022737"/>
    </source>
</evidence>
<evidence type="ECO:0000313" key="2">
    <source>
        <dbReference type="Proteomes" id="UP000504624"/>
    </source>
</evidence>
<dbReference type="PANTHER" id="PTHR24111">
    <property type="entry name" value="LEUCINE-RICH REPEAT-CONTAINING PROTEIN 34"/>
    <property type="match status" value="1"/>
</dbReference>
<dbReference type="RefSeq" id="XP_017683236.1">
    <property type="nucleotide sequence ID" value="XM_017827747.1"/>
</dbReference>
<dbReference type="Pfam" id="PF13516">
    <property type="entry name" value="LRR_6"/>
    <property type="match status" value="7"/>
</dbReference>
<dbReference type="InterPro" id="IPR032675">
    <property type="entry name" value="LRR_dom_sf"/>
</dbReference>
<organism evidence="2 3">
    <name type="scientific">Lepidothrix coronata</name>
    <name type="common">blue-crowned manakin</name>
    <dbReference type="NCBI Taxonomy" id="321398"/>
    <lineage>
        <taxon>Eukaryota</taxon>
        <taxon>Metazoa</taxon>
        <taxon>Chordata</taxon>
        <taxon>Craniata</taxon>
        <taxon>Vertebrata</taxon>
        <taxon>Euteleostomi</taxon>
        <taxon>Archelosauria</taxon>
        <taxon>Archosauria</taxon>
        <taxon>Dinosauria</taxon>
        <taxon>Saurischia</taxon>
        <taxon>Theropoda</taxon>
        <taxon>Coelurosauria</taxon>
        <taxon>Aves</taxon>
        <taxon>Neognathae</taxon>
        <taxon>Neoaves</taxon>
        <taxon>Telluraves</taxon>
        <taxon>Australaves</taxon>
        <taxon>Passeriformes</taxon>
        <taxon>Pipridae</taxon>
        <taxon>Lepidothrix</taxon>
    </lineage>
</organism>
<dbReference type="PANTHER" id="PTHR24111:SF4">
    <property type="entry name" value="LEUCINE-RICH REPEAT-CONTAINING PROTEIN 34"/>
    <property type="match status" value="1"/>
</dbReference>
<reference evidence="3" key="1">
    <citation type="submission" date="2025-08" db="UniProtKB">
        <authorList>
            <consortium name="RefSeq"/>
        </authorList>
    </citation>
    <scope>IDENTIFICATION</scope>
</reference>
<protein>
    <submittedName>
        <fullName evidence="3">Leucine-rich repeat-containing protein 34 isoform X1</fullName>
    </submittedName>
</protein>
<name>A0A6J0IB07_9PASS</name>
<accession>A0A6J0IB07</accession>
<sequence length="476" mass="52303">MLFLPVSVTPVLHTESCNPLQTEPVFTVMQIPAQSPLLVLLLSCHNDAVTLCFVFRQHTSVRPDLHLHYVQACQKSGQPENPFVAHVLQEADKNDEIRCTKGITLKIAGNNHPVPVQRVTDDDLGVLASVLRHAAFVKGLDLAYNVLTDDGAKTMATFLQENSSLQYLNLMFNDVGTSGAELISGALHRNRSLVHMRMTGNKIGNQGGMFFASVLQSNSTLQKLDLGDCDLGLKCLIAIATALTQNKSLRAINLNRPLLYSQEEETTVHIAKMLKGNSSLVELHLSKHEMKNFGVERLCEALYENSSLRYLDLSCNKITSDGVKFLGELLKRNQSLVILDLNANRIEDAGATYLSEALSVHNRTLQALSVVSCSISGKGLTALSNAIKANMILSYIYIWGNTFDEDACMSFSELIQMGRLNPNCTDVAPYEVDGQAQLAELSHGLQREYYWAPRHRVVADSAANASLGLVAVSEYL</sequence>
<dbReference type="OrthoDB" id="272549at2759"/>
<dbReference type="AlphaFoldDB" id="A0A6J0IB07"/>
<dbReference type="Gene3D" id="3.80.10.10">
    <property type="entry name" value="Ribonuclease Inhibitor"/>
    <property type="match status" value="2"/>
</dbReference>
<dbReference type="InterPro" id="IPR052201">
    <property type="entry name" value="LRR-containing_regulator"/>
</dbReference>
<dbReference type="PROSITE" id="PS51450">
    <property type="entry name" value="LRR"/>
    <property type="match status" value="1"/>
</dbReference>
<keyword evidence="2" id="KW-1185">Reference proteome</keyword>
<proteinExistence type="predicted"/>
<dbReference type="Proteomes" id="UP000504624">
    <property type="component" value="Unplaced"/>
</dbReference>
<dbReference type="InterPro" id="IPR001611">
    <property type="entry name" value="Leu-rich_rpt"/>
</dbReference>
<gene>
    <name evidence="3" type="primary">LRRC34</name>
</gene>
<dbReference type="GeneID" id="108503627"/>
<dbReference type="CTD" id="151827"/>